<keyword evidence="3 5" id="KW-0133">Cell shape</keyword>
<feature type="domain" description="Rod shape-determining protein MreC beta-barrel core" evidence="7">
    <location>
        <begin position="125"/>
        <end position="274"/>
    </location>
</feature>
<evidence type="ECO:0000256" key="3">
    <source>
        <dbReference type="ARBA" id="ARBA00022960"/>
    </source>
</evidence>
<dbReference type="PIRSF" id="PIRSF038471">
    <property type="entry name" value="MreC"/>
    <property type="match status" value="1"/>
</dbReference>
<evidence type="ECO:0000259" key="7">
    <source>
        <dbReference type="Pfam" id="PF04085"/>
    </source>
</evidence>
<evidence type="ECO:0000256" key="2">
    <source>
        <dbReference type="ARBA" id="ARBA00013855"/>
    </source>
</evidence>
<evidence type="ECO:0000256" key="5">
    <source>
        <dbReference type="PIRNR" id="PIRNR038471"/>
    </source>
</evidence>
<evidence type="ECO:0000256" key="6">
    <source>
        <dbReference type="SAM" id="Coils"/>
    </source>
</evidence>
<dbReference type="InterPro" id="IPR042177">
    <property type="entry name" value="Cell/Rod_1"/>
</dbReference>
<comment type="similarity">
    <text evidence="1 5">Belongs to the MreC family.</text>
</comment>
<dbReference type="InterPro" id="IPR042175">
    <property type="entry name" value="Cell/Rod_MreC_2"/>
</dbReference>
<evidence type="ECO:0000256" key="1">
    <source>
        <dbReference type="ARBA" id="ARBA00009369"/>
    </source>
</evidence>
<dbReference type="Gene3D" id="2.40.10.340">
    <property type="entry name" value="Rod shape-determining protein MreC, domain 1"/>
    <property type="match status" value="1"/>
</dbReference>
<dbReference type="PANTHER" id="PTHR34138:SF1">
    <property type="entry name" value="CELL SHAPE-DETERMINING PROTEIN MREC"/>
    <property type="match status" value="1"/>
</dbReference>
<dbReference type="Gene3D" id="2.40.10.350">
    <property type="entry name" value="Rod shape-determining protein MreC, domain 2"/>
    <property type="match status" value="1"/>
</dbReference>
<reference evidence="8" key="1">
    <citation type="submission" date="2024-06" db="EMBL/GenBank/DDBJ databases">
        <authorList>
            <person name="Fan A."/>
            <person name="Zhang F.Y."/>
            <person name="Zhang L."/>
        </authorList>
    </citation>
    <scope>NUCLEOTIDE SEQUENCE</scope>
    <source>
        <strain evidence="8">Y61</strain>
    </source>
</reference>
<keyword evidence="6" id="KW-0175">Coiled coil</keyword>
<dbReference type="InterPro" id="IPR007221">
    <property type="entry name" value="MreC"/>
</dbReference>
<accession>A0AAU8IE81</accession>
<dbReference type="NCBIfam" id="TIGR00219">
    <property type="entry name" value="mreC"/>
    <property type="match status" value="1"/>
</dbReference>
<dbReference type="GO" id="GO:0005886">
    <property type="term" value="C:plasma membrane"/>
    <property type="evidence" value="ECO:0007669"/>
    <property type="project" value="TreeGrafter"/>
</dbReference>
<organism evidence="8">
    <name type="scientific">Sporolactobacillus sp. Y61</name>
    <dbReference type="NCBI Taxonomy" id="3160863"/>
    <lineage>
        <taxon>Bacteria</taxon>
        <taxon>Bacillati</taxon>
        <taxon>Bacillota</taxon>
        <taxon>Bacilli</taxon>
        <taxon>Bacillales</taxon>
        <taxon>Sporolactobacillaceae</taxon>
        <taxon>Sporolactobacillus</taxon>
    </lineage>
</organism>
<dbReference type="RefSeq" id="WP_353948074.1">
    <property type="nucleotide sequence ID" value="NZ_CP159510.1"/>
</dbReference>
<sequence>MPSFFSNKKLIVLLTSLIVLIALISYSLRQGSRTTWMERFVQDSAGFFQYVINVPAQYAAGFFENVSDMNHTYQENKRLKAKLEDYARLQQENRDLTQRFNELKKQLNVDKNPDLSSYTKYTAQVIARPNDGWNQMLTVDKGRMNGIRTGMPVVTPEGLIGTIEKTGNFTSRVSLITNKRNVNQISAKISNTGTYGMIEGFDEEKGVLLFQRIPIKSNVKKGQTVVTSGLSGMYPQGLIIGKITSVSTDQYGLTRAAEVKPSANFDSINYVMIVNREAPTPDTGK</sequence>
<comment type="function">
    <text evidence="5">Involved in formation and maintenance of cell shape.</text>
</comment>
<dbReference type="InterPro" id="IPR055342">
    <property type="entry name" value="MreC_beta-barrel_core"/>
</dbReference>
<dbReference type="GO" id="GO:0008360">
    <property type="term" value="P:regulation of cell shape"/>
    <property type="evidence" value="ECO:0007669"/>
    <property type="project" value="UniProtKB-KW"/>
</dbReference>
<feature type="coiled-coil region" evidence="6">
    <location>
        <begin position="69"/>
        <end position="106"/>
    </location>
</feature>
<dbReference type="Pfam" id="PF04085">
    <property type="entry name" value="MreC"/>
    <property type="match status" value="1"/>
</dbReference>
<gene>
    <name evidence="8" type="primary">mreC</name>
    <name evidence="8" type="ORF">ABNN70_13415</name>
</gene>
<evidence type="ECO:0000256" key="4">
    <source>
        <dbReference type="ARBA" id="ARBA00032089"/>
    </source>
</evidence>
<proteinExistence type="inferred from homology"/>
<evidence type="ECO:0000313" key="8">
    <source>
        <dbReference type="EMBL" id="XCJ16631.1"/>
    </source>
</evidence>
<dbReference type="AlphaFoldDB" id="A0AAU8IE81"/>
<dbReference type="PANTHER" id="PTHR34138">
    <property type="entry name" value="CELL SHAPE-DETERMINING PROTEIN MREC"/>
    <property type="match status" value="1"/>
</dbReference>
<name>A0AAU8IE81_9BACL</name>
<dbReference type="EMBL" id="CP159510">
    <property type="protein sequence ID" value="XCJ16631.1"/>
    <property type="molecule type" value="Genomic_DNA"/>
</dbReference>
<protein>
    <recommendedName>
        <fullName evidence="2 5">Cell shape-determining protein MreC</fullName>
    </recommendedName>
    <alternativeName>
        <fullName evidence="4 5">Cell shape protein MreC</fullName>
    </alternativeName>
</protein>